<keyword evidence="4" id="KW-0732">Signal</keyword>
<gene>
    <name evidence="6" type="ORF">EDI28_20965</name>
</gene>
<keyword evidence="7" id="KW-1185">Reference proteome</keyword>
<evidence type="ECO:0000313" key="7">
    <source>
        <dbReference type="Proteomes" id="UP000287563"/>
    </source>
</evidence>
<dbReference type="InterPro" id="IPR020892">
    <property type="entry name" value="Cyclophilin-type_PPIase_CS"/>
</dbReference>
<dbReference type="Proteomes" id="UP000287563">
    <property type="component" value="Unassembled WGS sequence"/>
</dbReference>
<feature type="domain" description="PPIase cyclophilin-type" evidence="5">
    <location>
        <begin position="26"/>
        <end position="181"/>
    </location>
</feature>
<protein>
    <recommendedName>
        <fullName evidence="4">Peptidyl-prolyl cis-trans isomerase</fullName>
        <shortName evidence="4">PPIase</shortName>
        <ecNumber evidence="4">5.2.1.8</ecNumber>
    </recommendedName>
</protein>
<evidence type="ECO:0000259" key="5">
    <source>
        <dbReference type="PROSITE" id="PS50072"/>
    </source>
</evidence>
<evidence type="ECO:0000256" key="4">
    <source>
        <dbReference type="RuleBase" id="RU363019"/>
    </source>
</evidence>
<dbReference type="RefSeq" id="WP_128785810.1">
    <property type="nucleotide sequence ID" value="NZ_JAKJSG010000054.1"/>
</dbReference>
<dbReference type="PROSITE" id="PS00170">
    <property type="entry name" value="CSA_PPIASE_1"/>
    <property type="match status" value="1"/>
</dbReference>
<comment type="catalytic activity">
    <reaction evidence="4">
        <text>[protein]-peptidylproline (omega=180) = [protein]-peptidylproline (omega=0)</text>
        <dbReference type="Rhea" id="RHEA:16237"/>
        <dbReference type="Rhea" id="RHEA-COMP:10747"/>
        <dbReference type="Rhea" id="RHEA-COMP:10748"/>
        <dbReference type="ChEBI" id="CHEBI:83833"/>
        <dbReference type="ChEBI" id="CHEBI:83834"/>
        <dbReference type="EC" id="5.2.1.8"/>
    </reaction>
</comment>
<dbReference type="GO" id="GO:0003755">
    <property type="term" value="F:peptidyl-prolyl cis-trans isomerase activity"/>
    <property type="evidence" value="ECO:0007669"/>
    <property type="project" value="UniProtKB-UniRule"/>
</dbReference>
<dbReference type="InterPro" id="IPR044665">
    <property type="entry name" value="E_coli_cyclophilin_A-like"/>
</dbReference>
<comment type="caution">
    <text evidence="6">The sequence shown here is derived from an EMBL/GenBank/DDBJ whole genome shotgun (WGS) entry which is preliminary data.</text>
</comment>
<keyword evidence="2 4" id="KW-0697">Rotamase</keyword>
<dbReference type="GO" id="GO:0006457">
    <property type="term" value="P:protein folding"/>
    <property type="evidence" value="ECO:0007669"/>
    <property type="project" value="InterPro"/>
</dbReference>
<dbReference type="AlphaFoldDB" id="A0A3S3UJ75"/>
<dbReference type="OrthoDB" id="9807797at2"/>
<dbReference type="PROSITE" id="PS50072">
    <property type="entry name" value="CSA_PPIASE_2"/>
    <property type="match status" value="1"/>
</dbReference>
<comment type="function">
    <text evidence="4">PPIases accelerate the folding of proteins. It catalyzes the cis-trans isomerization of proline imidic peptide bonds in oligopeptides.</text>
</comment>
<evidence type="ECO:0000256" key="3">
    <source>
        <dbReference type="ARBA" id="ARBA00023235"/>
    </source>
</evidence>
<reference evidence="6 7" key="1">
    <citation type="submission" date="2018-11" db="EMBL/GenBank/DDBJ databases">
        <title>Photobacterium sp. BEI247 sp. nov., a marine bacterium isolated from Yongle Blue Hole in the South China Sea.</title>
        <authorList>
            <person name="Wang X."/>
        </authorList>
    </citation>
    <scope>NUCLEOTIDE SEQUENCE [LARGE SCALE GENOMIC DNA]</scope>
    <source>
        <strain evidence="7">BEI247</strain>
    </source>
</reference>
<dbReference type="EC" id="5.2.1.8" evidence="4"/>
<sequence length="184" mass="20338">MHRYLFALLLSFALPVSAATQVLVTTNLGELTVQLDEKNAPLSSQNFLRYVEDGSYVGTIFHRIIPGFMAQGGGFDKDLQRRPSYEPIKNESANGVSNARATIAMARTQDPDSATRQFYINYQNNSFLDAQGSRPGYAVFGKVVKGFSVIEKMAEIPTTTIRSMGMKDVPQQPIVIKAITIIKE</sequence>
<proteinExistence type="inferred from homology"/>
<feature type="signal peptide" evidence="4">
    <location>
        <begin position="1"/>
        <end position="18"/>
    </location>
</feature>
<dbReference type="PRINTS" id="PR00153">
    <property type="entry name" value="CSAPPISMRASE"/>
</dbReference>
<dbReference type="Gene3D" id="2.40.100.10">
    <property type="entry name" value="Cyclophilin-like"/>
    <property type="match status" value="1"/>
</dbReference>
<name>A0A3S3UJ75_9GAMM</name>
<evidence type="ECO:0000256" key="2">
    <source>
        <dbReference type="ARBA" id="ARBA00023110"/>
    </source>
</evidence>
<dbReference type="SUPFAM" id="SSF50891">
    <property type="entry name" value="Cyclophilin-like"/>
    <property type="match status" value="1"/>
</dbReference>
<dbReference type="PANTHER" id="PTHR43246">
    <property type="entry name" value="PEPTIDYL-PROLYL CIS-TRANS ISOMERASE CYP38, CHLOROPLASTIC"/>
    <property type="match status" value="1"/>
</dbReference>
<evidence type="ECO:0000313" key="6">
    <source>
        <dbReference type="EMBL" id="RWX53712.1"/>
    </source>
</evidence>
<comment type="similarity">
    <text evidence="1 4">Belongs to the cyclophilin-type PPIase family.</text>
</comment>
<feature type="chain" id="PRO_5018378959" description="Peptidyl-prolyl cis-trans isomerase" evidence="4">
    <location>
        <begin position="19"/>
        <end position="184"/>
    </location>
</feature>
<accession>A0A3S3UJ75</accession>
<dbReference type="InterPro" id="IPR029000">
    <property type="entry name" value="Cyclophilin-like_dom_sf"/>
</dbReference>
<keyword evidence="3 4" id="KW-0413">Isomerase</keyword>
<dbReference type="Pfam" id="PF00160">
    <property type="entry name" value="Pro_isomerase"/>
    <property type="match status" value="1"/>
</dbReference>
<dbReference type="InterPro" id="IPR002130">
    <property type="entry name" value="Cyclophilin-type_PPIase_dom"/>
</dbReference>
<evidence type="ECO:0000256" key="1">
    <source>
        <dbReference type="ARBA" id="ARBA00007365"/>
    </source>
</evidence>
<organism evidence="6 7">
    <name type="scientific">Photobacterium chitinilyticum</name>
    <dbReference type="NCBI Taxonomy" id="2485123"/>
    <lineage>
        <taxon>Bacteria</taxon>
        <taxon>Pseudomonadati</taxon>
        <taxon>Pseudomonadota</taxon>
        <taxon>Gammaproteobacteria</taxon>
        <taxon>Vibrionales</taxon>
        <taxon>Vibrionaceae</taxon>
        <taxon>Photobacterium</taxon>
    </lineage>
</organism>
<dbReference type="EMBL" id="RJLM01000012">
    <property type="protein sequence ID" value="RWX53712.1"/>
    <property type="molecule type" value="Genomic_DNA"/>
</dbReference>